<dbReference type="InterPro" id="IPR050493">
    <property type="entry name" value="FAD-dep_Monooxygenase_BioMet"/>
</dbReference>
<dbReference type="InterPro" id="IPR036188">
    <property type="entry name" value="FAD/NAD-bd_sf"/>
</dbReference>
<dbReference type="RefSeq" id="WP_150079060.1">
    <property type="nucleotide sequence ID" value="NZ_VWOX01000017.1"/>
</dbReference>
<dbReference type="InterPro" id="IPR002938">
    <property type="entry name" value="FAD-bd"/>
</dbReference>
<accession>A0A5M6CZA9</accession>
<feature type="domain" description="FAD-binding" evidence="3">
    <location>
        <begin position="2"/>
        <end position="317"/>
    </location>
</feature>
<name>A0A5M6CZA9_9BACT</name>
<keyword evidence="5" id="KW-1185">Reference proteome</keyword>
<dbReference type="PANTHER" id="PTHR13789">
    <property type="entry name" value="MONOOXYGENASE"/>
    <property type="match status" value="1"/>
</dbReference>
<organism evidence="4 5">
    <name type="scientific">Roseiconus nitratireducens</name>
    <dbReference type="NCBI Taxonomy" id="2605748"/>
    <lineage>
        <taxon>Bacteria</taxon>
        <taxon>Pseudomonadati</taxon>
        <taxon>Planctomycetota</taxon>
        <taxon>Planctomycetia</taxon>
        <taxon>Pirellulales</taxon>
        <taxon>Pirellulaceae</taxon>
        <taxon>Roseiconus</taxon>
    </lineage>
</organism>
<evidence type="ECO:0000313" key="5">
    <source>
        <dbReference type="Proteomes" id="UP000324479"/>
    </source>
</evidence>
<proteinExistence type="predicted"/>
<keyword evidence="1" id="KW-0560">Oxidoreductase</keyword>
<dbReference type="SUPFAM" id="SSF51905">
    <property type="entry name" value="FAD/NAD(P)-binding domain"/>
    <property type="match status" value="1"/>
</dbReference>
<dbReference type="GO" id="GO:0004497">
    <property type="term" value="F:monooxygenase activity"/>
    <property type="evidence" value="ECO:0007669"/>
    <property type="project" value="UniProtKB-KW"/>
</dbReference>
<protein>
    <submittedName>
        <fullName evidence="4">FAD-dependent oxidoreductase</fullName>
    </submittedName>
</protein>
<comment type="caution">
    <text evidence="4">The sequence shown here is derived from an EMBL/GenBank/DDBJ whole genome shotgun (WGS) entry which is preliminary data.</text>
</comment>
<dbReference type="PANTHER" id="PTHR13789:SF309">
    <property type="entry name" value="PUTATIVE (AFU_ORTHOLOGUE AFUA_6G14510)-RELATED"/>
    <property type="match status" value="1"/>
</dbReference>
<evidence type="ECO:0000259" key="3">
    <source>
        <dbReference type="Pfam" id="PF01494"/>
    </source>
</evidence>
<keyword evidence="2" id="KW-0503">Monooxygenase</keyword>
<dbReference type="Gene3D" id="3.50.50.60">
    <property type="entry name" value="FAD/NAD(P)-binding domain"/>
    <property type="match status" value="1"/>
</dbReference>
<dbReference type="GO" id="GO:0071949">
    <property type="term" value="F:FAD binding"/>
    <property type="evidence" value="ECO:0007669"/>
    <property type="project" value="InterPro"/>
</dbReference>
<dbReference type="EMBL" id="VWOX01000017">
    <property type="protein sequence ID" value="KAA5539750.1"/>
    <property type="molecule type" value="Genomic_DNA"/>
</dbReference>
<dbReference type="PRINTS" id="PR00420">
    <property type="entry name" value="RNGMNOXGNASE"/>
</dbReference>
<dbReference type="Pfam" id="PF01494">
    <property type="entry name" value="FAD_binding_3"/>
    <property type="match status" value="1"/>
</dbReference>
<gene>
    <name evidence="4" type="ORF">FYK55_23420</name>
</gene>
<evidence type="ECO:0000256" key="1">
    <source>
        <dbReference type="ARBA" id="ARBA00023002"/>
    </source>
</evidence>
<reference evidence="4 5" key="1">
    <citation type="submission" date="2019-08" db="EMBL/GenBank/DDBJ databases">
        <authorList>
            <person name="Dhanesh K."/>
            <person name="Kumar G."/>
            <person name="Sasikala C."/>
            <person name="Venkata Ramana C."/>
        </authorList>
    </citation>
    <scope>NUCLEOTIDE SEQUENCE [LARGE SCALE GENOMIC DNA]</scope>
    <source>
        <strain evidence="4 5">JC645</strain>
    </source>
</reference>
<evidence type="ECO:0000313" key="4">
    <source>
        <dbReference type="EMBL" id="KAA5539750.1"/>
    </source>
</evidence>
<sequence>MNVAIIGGGVAGLATAISLDQLGMSVALYERRSSVRHLGAGVICWPNASFVLEQLGMLEELRSVAGRVSAMRRRSKDGQELGLLNIARIDEAIGYPSLSVLRSNLMQTLLRRVTSREIPVQYGAHAVSIERGPSGLKVRFADGTAITCEIVVGADGRMESIARQFVAPGTRPVFQGFTNWIGIHRFERPRFHQMEILDYWGVGARFGIVPVSENTAYWAGGVASTTCHSECDGQRLDQLRNVFDGWPSAISEVIANASESNVRHLPLYDHDSVSTWHRDNVIMIGDAAHAALPTSGQGVAQALEDAWWLAREFAAAPCSPETAMAAFTRRRLEKTTRIMQAGRQLAKTLFSSDPDICERRDRQAEQTDYANMASGMAAAWSAGLPLESN</sequence>
<dbReference type="AlphaFoldDB" id="A0A5M6CZA9"/>
<dbReference type="Proteomes" id="UP000324479">
    <property type="component" value="Unassembled WGS sequence"/>
</dbReference>
<evidence type="ECO:0000256" key="2">
    <source>
        <dbReference type="ARBA" id="ARBA00023033"/>
    </source>
</evidence>